<proteinExistence type="predicted"/>
<feature type="region of interest" description="Disordered" evidence="1">
    <location>
        <begin position="201"/>
        <end position="259"/>
    </location>
</feature>
<dbReference type="EMBL" id="CAJPDT010000019">
    <property type="protein sequence ID" value="CAF9917979.1"/>
    <property type="molecule type" value="Genomic_DNA"/>
</dbReference>
<protein>
    <submittedName>
        <fullName evidence="2">Uncharacterized protein</fullName>
    </submittedName>
</protein>
<feature type="compositionally biased region" description="Basic and acidic residues" evidence="1">
    <location>
        <begin position="1046"/>
        <end position="1058"/>
    </location>
</feature>
<feature type="region of interest" description="Disordered" evidence="1">
    <location>
        <begin position="585"/>
        <end position="617"/>
    </location>
</feature>
<dbReference type="AlphaFoldDB" id="A0A8H3ILG6"/>
<comment type="caution">
    <text evidence="2">The sequence shown here is derived from an EMBL/GenBank/DDBJ whole genome shotgun (WGS) entry which is preliminary data.</text>
</comment>
<feature type="compositionally biased region" description="Acidic residues" evidence="1">
    <location>
        <begin position="1085"/>
        <end position="1097"/>
    </location>
</feature>
<feature type="compositionally biased region" description="Acidic residues" evidence="1">
    <location>
        <begin position="829"/>
        <end position="839"/>
    </location>
</feature>
<accession>A0A8H3ILG6</accession>
<feature type="region of interest" description="Disordered" evidence="1">
    <location>
        <begin position="1038"/>
        <end position="1097"/>
    </location>
</feature>
<dbReference type="OrthoDB" id="5371510at2759"/>
<feature type="region of interest" description="Disordered" evidence="1">
    <location>
        <begin position="809"/>
        <end position="841"/>
    </location>
</feature>
<feature type="compositionally biased region" description="Basic residues" evidence="1">
    <location>
        <begin position="224"/>
        <end position="238"/>
    </location>
</feature>
<sequence>MEGAGMPPGDLDEDQPALQEAIQESLRALDSNQATQSADQEAQELDPPVHTCQNRVNIDDRINDMTMQAAVELPIVHDSRGDTLIFIDAPPRQPEQNEHDYKRYIKRYEAPILMQKDTLIRYSPGFAKLFGPTQQYRCLRRHKLANRLPSNIKYVIDLTPPSEGEDAVFLTTELCCSEGVRLWYQSSQIWNTSKTLVKGEDEYSSGSQRAVSTPVSESPDWPAKRQKTSNKLTERKKSHWPDTISARSEDTSSKDTPSIVMPLEYSPVRHRSAIERVLSALQGMDPMLDSATKVWTTFAVAKNFEIIHSPLEDYIIRWLRAYPNSYFLEVLPEVSHQIADGLQNYELGRESFAILVGEEALDNLRHAREPRVHKRTTFGRKKEDLPEHIHTRIEYASKSFIERINNDFADFVANGMQWIDELPEVRRLTAYTQPELQATAYKLKRLLKEYVRGAIYRKLCVDYDTLPKPDLHREGGQDLLPRLDRAAVWANMPLGERIFSRTYWKSLTSFATMQGASNLEIRIDWPLRGSSHQLSHNEQRELSRGTYREIKNSELRALIRDGQLHLDRTCIPDHFLHKDQQELERKDWPTPLHTLPDRTTTGGAQDQNQPGDLLSFAPRDYDLYTAQREPKGERLMPRSYALPDRTLSDAQDIGTNIKASFSTQAQPIDVPRKRTQDFHDALSPPVDTHSKNYVRTKWPFGAARDDPVAQMQKSVDGFHVSTSPSKRWPPVDDALEEPADHGRDKKGLSTGIDPWRGYSDHLDLANEALQKTDLTLQRAKSEDEVLGADRKSWCADYLSNFRRLAPKTHLTPSKAAPKQSVVPAKPGFWDDDNESDGDDGVQQNFEDLTPEKNYWAHHSRTTFFDLGRFFDQAQTYIDTFATYKLRSSDCGSLKEPLDLGIVNTLVCLEDSEWKYLPLWAGGNDDGSMGVYNDDLPTAEHGFTTAGPEVHDGLTPANSAKAPSEFELISAGDSASTFNASTATNRGFSDAIRRGHVHAADSADDSTSDSFTMVTPSVDSDDQEIFARKQIEAQERIEEAEEAAASEAREIAKGKGRMVEEDESYADLFDGEEEEDGNDTDRAEVNDEDEEDEDMVMI</sequence>
<feature type="compositionally biased region" description="Polar residues" evidence="1">
    <location>
        <begin position="204"/>
        <end position="216"/>
    </location>
</feature>
<reference evidence="2" key="1">
    <citation type="submission" date="2021-03" db="EMBL/GenBank/DDBJ databases">
        <authorList>
            <person name="Tagirdzhanova G."/>
        </authorList>
    </citation>
    <scope>NUCLEOTIDE SEQUENCE</scope>
</reference>
<feature type="region of interest" description="Disordered" evidence="1">
    <location>
        <begin position="719"/>
        <end position="752"/>
    </location>
</feature>
<dbReference type="Proteomes" id="UP000664534">
    <property type="component" value="Unassembled WGS sequence"/>
</dbReference>
<feature type="compositionally biased region" description="Polar residues" evidence="1">
    <location>
        <begin position="597"/>
        <end position="610"/>
    </location>
</feature>
<keyword evidence="3" id="KW-1185">Reference proteome</keyword>
<organism evidence="2 3">
    <name type="scientific">Imshaugia aleurites</name>
    <dbReference type="NCBI Taxonomy" id="172621"/>
    <lineage>
        <taxon>Eukaryota</taxon>
        <taxon>Fungi</taxon>
        <taxon>Dikarya</taxon>
        <taxon>Ascomycota</taxon>
        <taxon>Pezizomycotina</taxon>
        <taxon>Lecanoromycetes</taxon>
        <taxon>OSLEUM clade</taxon>
        <taxon>Lecanoromycetidae</taxon>
        <taxon>Lecanorales</taxon>
        <taxon>Lecanorineae</taxon>
        <taxon>Parmeliaceae</taxon>
        <taxon>Imshaugia</taxon>
    </lineage>
</organism>
<feature type="compositionally biased region" description="Basic and acidic residues" evidence="1">
    <location>
        <begin position="738"/>
        <end position="747"/>
    </location>
</feature>
<feature type="compositionally biased region" description="Acidic residues" evidence="1">
    <location>
        <begin position="1059"/>
        <end position="1077"/>
    </location>
</feature>
<gene>
    <name evidence="2" type="ORF">IMSHALPRED_003803</name>
</gene>
<evidence type="ECO:0000256" key="1">
    <source>
        <dbReference type="SAM" id="MobiDB-lite"/>
    </source>
</evidence>
<evidence type="ECO:0000313" key="2">
    <source>
        <dbReference type="EMBL" id="CAF9917979.1"/>
    </source>
</evidence>
<name>A0A8H3ILG6_9LECA</name>
<evidence type="ECO:0000313" key="3">
    <source>
        <dbReference type="Proteomes" id="UP000664534"/>
    </source>
</evidence>